<comment type="caution">
    <text evidence="1">The sequence shown here is derived from an EMBL/GenBank/DDBJ whole genome shotgun (WGS) entry which is preliminary data.</text>
</comment>
<keyword evidence="2" id="KW-1185">Reference proteome</keyword>
<protein>
    <submittedName>
        <fullName evidence="1">Uncharacterized protein</fullName>
    </submittedName>
</protein>
<sequence>MATLVVTYPRGSWKRRRIEMAAGISDVMRGHFDFGRYFWNFAEDIESGIFVEDVESGIFVEDIESWNFVEDIESGILWKILKVKFCGRY</sequence>
<proteinExistence type="predicted"/>
<evidence type="ECO:0000313" key="2">
    <source>
        <dbReference type="Proteomes" id="UP001054945"/>
    </source>
</evidence>
<organism evidence="1 2">
    <name type="scientific">Caerostris extrusa</name>
    <name type="common">Bark spider</name>
    <name type="synonym">Caerostris bankana</name>
    <dbReference type="NCBI Taxonomy" id="172846"/>
    <lineage>
        <taxon>Eukaryota</taxon>
        <taxon>Metazoa</taxon>
        <taxon>Ecdysozoa</taxon>
        <taxon>Arthropoda</taxon>
        <taxon>Chelicerata</taxon>
        <taxon>Arachnida</taxon>
        <taxon>Araneae</taxon>
        <taxon>Araneomorphae</taxon>
        <taxon>Entelegynae</taxon>
        <taxon>Araneoidea</taxon>
        <taxon>Araneidae</taxon>
        <taxon>Caerostris</taxon>
    </lineage>
</organism>
<name>A0AAV4P569_CAEEX</name>
<dbReference type="Proteomes" id="UP001054945">
    <property type="component" value="Unassembled WGS sequence"/>
</dbReference>
<gene>
    <name evidence="1" type="ORF">CEXT_536961</name>
</gene>
<evidence type="ECO:0000313" key="1">
    <source>
        <dbReference type="EMBL" id="GIX91173.1"/>
    </source>
</evidence>
<reference evidence="1 2" key="1">
    <citation type="submission" date="2021-06" db="EMBL/GenBank/DDBJ databases">
        <title>Caerostris extrusa draft genome.</title>
        <authorList>
            <person name="Kono N."/>
            <person name="Arakawa K."/>
        </authorList>
    </citation>
    <scope>NUCLEOTIDE SEQUENCE [LARGE SCALE GENOMIC DNA]</scope>
</reference>
<dbReference type="EMBL" id="BPLR01021564">
    <property type="protein sequence ID" value="GIX91173.1"/>
    <property type="molecule type" value="Genomic_DNA"/>
</dbReference>
<dbReference type="AlphaFoldDB" id="A0AAV4P569"/>
<accession>A0AAV4P569</accession>